<protein>
    <recommendedName>
        <fullName evidence="3">Helix-turn-helix type 11 domain-containing protein</fullName>
    </recommendedName>
</protein>
<reference evidence="2" key="1">
    <citation type="journal article" date="2005" name="Science">
        <title>Life at depth: Photobacterium profundum genome sequence and expression analysis.</title>
        <authorList>
            <person name="Vezzi A."/>
            <person name="Campanaro S."/>
            <person name="D'Angelo M."/>
            <person name="Simonato F."/>
            <person name="Vitulo N."/>
            <person name="Lauro F.M."/>
            <person name="Cestaro A."/>
            <person name="Malacrida G."/>
            <person name="Simionati B."/>
            <person name="Cannata N."/>
            <person name="Romualdi C."/>
            <person name="Bartlett D.H."/>
            <person name="Valle G."/>
        </authorList>
    </citation>
    <scope>NUCLEOTIDE SEQUENCE [LARGE SCALE GENOMIC DNA]</scope>
    <source>
        <strain evidence="2">ATCC BAA-1253 / SS9</strain>
    </source>
</reference>
<accession>Q6LJU3</accession>
<dbReference type="Proteomes" id="UP000000593">
    <property type="component" value="Chromosome 2"/>
</dbReference>
<proteinExistence type="predicted"/>
<name>Q6LJU3_PHOPR</name>
<dbReference type="AlphaFoldDB" id="Q6LJU3"/>
<dbReference type="RefSeq" id="WP_011220652.1">
    <property type="nucleotide sequence ID" value="NC_006371.1"/>
</dbReference>
<evidence type="ECO:0000313" key="2">
    <source>
        <dbReference type="Proteomes" id="UP000000593"/>
    </source>
</evidence>
<keyword evidence="2" id="KW-1185">Reference proteome</keyword>
<dbReference type="KEGG" id="ppr:PBPRB0564"/>
<gene>
    <name evidence="1" type="ordered locus">PBPRB0564</name>
</gene>
<evidence type="ECO:0008006" key="3">
    <source>
        <dbReference type="Google" id="ProtNLM"/>
    </source>
</evidence>
<dbReference type="EMBL" id="CR378676">
    <property type="protein sequence ID" value="CAG22437.1"/>
    <property type="molecule type" value="Genomic_DNA"/>
</dbReference>
<evidence type="ECO:0000313" key="1">
    <source>
        <dbReference type="EMBL" id="CAG22437.1"/>
    </source>
</evidence>
<organism evidence="1 2">
    <name type="scientific">Photobacterium profundum (strain SS9)</name>
    <dbReference type="NCBI Taxonomy" id="298386"/>
    <lineage>
        <taxon>Bacteria</taxon>
        <taxon>Pseudomonadati</taxon>
        <taxon>Pseudomonadota</taxon>
        <taxon>Gammaproteobacteria</taxon>
        <taxon>Vibrionales</taxon>
        <taxon>Vibrionaceae</taxon>
        <taxon>Photobacterium</taxon>
    </lineage>
</organism>
<dbReference type="HOGENOM" id="CLU_2397073_0_0_6"/>
<sequence>MRSVNLLETQIKTLNQLKEFYIAYSRVPKPMEFSRFVSISRKTIYVHFEVFVDMGVLIEVSDGYEWSKIPYEVKLVERKQAQPKSGLIWANGR</sequence>